<feature type="compositionally biased region" description="Acidic residues" evidence="2">
    <location>
        <begin position="606"/>
        <end position="617"/>
    </location>
</feature>
<keyword evidence="3" id="KW-0812">Transmembrane</keyword>
<gene>
    <name evidence="4" type="ORF">JIM95_01805</name>
</gene>
<evidence type="ECO:0000256" key="1">
    <source>
        <dbReference type="ARBA" id="ARBA00022737"/>
    </source>
</evidence>
<evidence type="ECO:0000256" key="3">
    <source>
        <dbReference type="SAM" id="Phobius"/>
    </source>
</evidence>
<keyword evidence="3" id="KW-0472">Membrane</keyword>
<feature type="compositionally biased region" description="Basic and acidic residues" evidence="2">
    <location>
        <begin position="227"/>
        <end position="249"/>
    </location>
</feature>
<feature type="region of interest" description="Disordered" evidence="2">
    <location>
        <begin position="595"/>
        <end position="617"/>
    </location>
</feature>
<dbReference type="InterPro" id="IPR001646">
    <property type="entry name" value="5peptide_repeat"/>
</dbReference>
<feature type="transmembrane region" description="Helical" evidence="3">
    <location>
        <begin position="125"/>
        <end position="146"/>
    </location>
</feature>
<comment type="caution">
    <text evidence="4">The sequence shown here is derived from an EMBL/GenBank/DDBJ whole genome shotgun (WGS) entry which is preliminary data.</text>
</comment>
<evidence type="ECO:0000313" key="4">
    <source>
        <dbReference type="EMBL" id="MBK1843313.1"/>
    </source>
</evidence>
<dbReference type="SUPFAM" id="SSF141571">
    <property type="entry name" value="Pentapeptide repeat-like"/>
    <property type="match status" value="1"/>
</dbReference>
<keyword evidence="3" id="KW-1133">Transmembrane helix</keyword>
<proteinExistence type="predicted"/>
<dbReference type="Gene3D" id="2.160.20.80">
    <property type="entry name" value="E3 ubiquitin-protein ligase SopA"/>
    <property type="match status" value="1"/>
</dbReference>
<evidence type="ECO:0000256" key="2">
    <source>
        <dbReference type="SAM" id="MobiDB-lite"/>
    </source>
</evidence>
<feature type="transmembrane region" description="Helical" evidence="3">
    <location>
        <begin position="176"/>
        <end position="195"/>
    </location>
</feature>
<feature type="transmembrane region" description="Helical" evidence="3">
    <location>
        <begin position="32"/>
        <end position="54"/>
    </location>
</feature>
<name>A0ABS1FIQ2_9CORY</name>
<reference evidence="4" key="1">
    <citation type="submission" date="2021-01" db="EMBL/GenBank/DDBJ databases">
        <title>Characterization of Corynebacterium spp. from penguins.</title>
        <authorList>
            <person name="Svec P."/>
        </authorList>
    </citation>
    <scope>NUCLEOTIDE SEQUENCE</scope>
    <source>
        <strain evidence="4">CCM 8835</strain>
    </source>
</reference>
<evidence type="ECO:0000313" key="5">
    <source>
        <dbReference type="Proteomes" id="UP000650005"/>
    </source>
</evidence>
<organism evidence="4 5">
    <name type="scientific">Corynebacterium antarcticum</name>
    <dbReference type="NCBI Taxonomy" id="2800405"/>
    <lineage>
        <taxon>Bacteria</taxon>
        <taxon>Bacillati</taxon>
        <taxon>Actinomycetota</taxon>
        <taxon>Actinomycetes</taxon>
        <taxon>Mycobacteriales</taxon>
        <taxon>Corynebacteriaceae</taxon>
        <taxon>Corynebacterium</taxon>
    </lineage>
</organism>
<dbReference type="PANTHER" id="PTHR47485">
    <property type="entry name" value="THYLAKOID LUMENAL 17.4 KDA PROTEIN, CHLOROPLASTIC"/>
    <property type="match status" value="1"/>
</dbReference>
<feature type="compositionally biased region" description="Basic and acidic residues" evidence="2">
    <location>
        <begin position="64"/>
        <end position="76"/>
    </location>
</feature>
<dbReference type="RefSeq" id="WP_200256406.1">
    <property type="nucleotide sequence ID" value="NZ_JAENIP020000004.1"/>
</dbReference>
<dbReference type="PANTHER" id="PTHR47485:SF1">
    <property type="entry name" value="THYLAKOID LUMENAL 17.4 KDA PROTEIN, CHLOROPLASTIC"/>
    <property type="match status" value="1"/>
</dbReference>
<feature type="compositionally biased region" description="Basic and acidic residues" evidence="2">
    <location>
        <begin position="596"/>
        <end position="605"/>
    </location>
</feature>
<dbReference type="Proteomes" id="UP000650005">
    <property type="component" value="Unassembled WGS sequence"/>
</dbReference>
<feature type="region of interest" description="Disordered" evidence="2">
    <location>
        <begin position="64"/>
        <end position="83"/>
    </location>
</feature>
<accession>A0ABS1FIQ2</accession>
<dbReference type="Pfam" id="PF00805">
    <property type="entry name" value="Pentapeptide"/>
    <property type="match status" value="3"/>
</dbReference>
<sequence length="617" mass="68540">MDVDAPNATQSRGGFWSFSGIPEDLPVVIRGIIWLVAMLFRVALLPFRLVIWLLDRPHVRGEDEAKVPHKPADRGGAEPSEGVPRWRTLGDRQQIAAILVFITLPVALVGEGWGKLWVKLSEGSWWQWILIGLAVVAILLWLRVWFTDRVPEVTRETADERSGTAVSVRKVSFPELLFVLLAVLALAAGLRAILVSDLEKTVQLAAGFFAAGGVAFSVWATQRRSIEQQEREDRRQNDRLESESLRESRQLSVQQRMDMSKKLQTSIEHLANESEVVRAAAISELMFQIDDWNALIEGECAEVESRKPDDREQRMEQLKAEGLRRRQELFDLAMKDYASIESHTYTEPESRNALRFRDRLFDARRRGLRSAQEFSFAGIDFAGIALPGPMETDSEKAWVESDEWRTIQRTAYLPCVDLRWAHLERANMWGARLDGANLWWASMDGVNLMGARLSGANMVKACLKRANLREAELTGVIMVRSCFQGANLQTARLDRANLTWANLEGANLMGATLEGTYLRGACLKSTDLVEANLGGVDLVGGSLEGADLVGARLDGAKLAAVANDGSLVASCSFDSKTLWAGATYTSSTVFPEGFDPEAHGMKLVDDPEPEETPEDDG</sequence>
<keyword evidence="1" id="KW-0677">Repeat</keyword>
<feature type="region of interest" description="Disordered" evidence="2">
    <location>
        <begin position="227"/>
        <end position="253"/>
    </location>
</feature>
<protein>
    <submittedName>
        <fullName evidence="4">Pentapeptide repeat-containing protein</fullName>
    </submittedName>
</protein>
<feature type="transmembrane region" description="Helical" evidence="3">
    <location>
        <begin position="95"/>
        <end position="113"/>
    </location>
</feature>
<keyword evidence="5" id="KW-1185">Reference proteome</keyword>
<dbReference type="EMBL" id="JAENIP010000007">
    <property type="protein sequence ID" value="MBK1843313.1"/>
    <property type="molecule type" value="Genomic_DNA"/>
</dbReference>